<name>A0ACC6V1H9_9CREN</name>
<comment type="caution">
    <text evidence="1">The sequence shown here is derived from an EMBL/GenBank/DDBJ whole genome shotgun (WGS) entry which is preliminary data.</text>
</comment>
<evidence type="ECO:0000313" key="1">
    <source>
        <dbReference type="EMBL" id="MFB6490913.1"/>
    </source>
</evidence>
<dbReference type="EMBL" id="JZWT02000016">
    <property type="protein sequence ID" value="MFB6490913.1"/>
    <property type="molecule type" value="Genomic_DNA"/>
</dbReference>
<gene>
    <name evidence="1" type="ORF">TU35_006685</name>
</gene>
<accession>A0ACC6V1H9</accession>
<proteinExistence type="predicted"/>
<sequence>MDELRAALTSAGSTAAVMAIYAFVWLITGSLAALAELAHTLVDAIAVTVTVFAVKTSRKPPDVEHPYGHYKADTLGGLFGSVIVLIAAALIAYEAVERLLAWEPFTPDLFAAVAVVAAIAIDLNRVSILRRFKRSKALSADALHFTTDIFASAAVLVDFVIAMALASISYSLFREISPLVDVAMAAAITAIFASLSFRLLKASAIELLDYSPPDVVQEVEKVARGINGVVGVKDIRVRKAGEIYHGELTIEVPRGLSVEEAHEIADEVEKRVKEMLGGVVTVHVEPTS</sequence>
<reference evidence="1" key="1">
    <citation type="submission" date="2024-07" db="EMBL/GenBank/DDBJ databases">
        <title>Metagenome and Metagenome-Assembled Genomes of Archaea from a hot spring from the geothermal field of Los Azufres, Mexico.</title>
        <authorList>
            <person name="Marin-Paredes R."/>
            <person name="Martinez-Romero E."/>
            <person name="Servin-Garciduenas L.E."/>
        </authorList>
    </citation>
    <scope>NUCLEOTIDE SEQUENCE</scope>
</reference>
<dbReference type="Proteomes" id="UP000033636">
    <property type="component" value="Unassembled WGS sequence"/>
</dbReference>
<organism evidence="1 2">
    <name type="scientific">Thermoproteus sp. AZ2</name>
    <dbReference type="NCBI Taxonomy" id="1609232"/>
    <lineage>
        <taxon>Archaea</taxon>
        <taxon>Thermoproteota</taxon>
        <taxon>Thermoprotei</taxon>
        <taxon>Thermoproteales</taxon>
        <taxon>Thermoproteaceae</taxon>
        <taxon>Thermoproteus</taxon>
    </lineage>
</organism>
<evidence type="ECO:0000313" key="2">
    <source>
        <dbReference type="Proteomes" id="UP000033636"/>
    </source>
</evidence>
<protein>
    <submittedName>
        <fullName evidence="1">Cation diffusion facilitator family transporter</fullName>
    </submittedName>
</protein>